<accession>A0A381Y1G5</accession>
<evidence type="ECO:0000259" key="1">
    <source>
        <dbReference type="Pfam" id="PF01494"/>
    </source>
</evidence>
<dbReference type="PRINTS" id="PR00420">
    <property type="entry name" value="RNGMNOXGNASE"/>
</dbReference>
<feature type="non-terminal residue" evidence="2">
    <location>
        <position position="186"/>
    </location>
</feature>
<dbReference type="InterPro" id="IPR050407">
    <property type="entry name" value="Geranylgeranyl_reductase"/>
</dbReference>
<dbReference type="GO" id="GO:0071949">
    <property type="term" value="F:FAD binding"/>
    <property type="evidence" value="ECO:0007669"/>
    <property type="project" value="InterPro"/>
</dbReference>
<evidence type="ECO:0000313" key="2">
    <source>
        <dbReference type="EMBL" id="SVA70501.1"/>
    </source>
</evidence>
<dbReference type="EMBL" id="UINC01017051">
    <property type="protein sequence ID" value="SVA70501.1"/>
    <property type="molecule type" value="Genomic_DNA"/>
</dbReference>
<organism evidence="2">
    <name type="scientific">marine metagenome</name>
    <dbReference type="NCBI Taxonomy" id="408172"/>
    <lineage>
        <taxon>unclassified sequences</taxon>
        <taxon>metagenomes</taxon>
        <taxon>ecological metagenomes</taxon>
    </lineage>
</organism>
<dbReference type="Pfam" id="PF01494">
    <property type="entry name" value="FAD_binding_3"/>
    <property type="match status" value="1"/>
</dbReference>
<gene>
    <name evidence="2" type="ORF">METZ01_LOCUS123355</name>
</gene>
<dbReference type="Gene3D" id="3.50.50.60">
    <property type="entry name" value="FAD/NAD(P)-binding domain"/>
    <property type="match status" value="1"/>
</dbReference>
<feature type="domain" description="FAD-binding" evidence="1">
    <location>
        <begin position="19"/>
        <end position="184"/>
    </location>
</feature>
<name>A0A381Y1G5_9ZZZZ</name>
<dbReference type="PANTHER" id="PTHR42685:SF18">
    <property type="entry name" value="DIGERANYLGERANYLGLYCEROPHOSPHOLIPID REDUCTASE"/>
    <property type="match status" value="1"/>
</dbReference>
<dbReference type="AlphaFoldDB" id="A0A381Y1G5"/>
<sequence>MVPPHRFNIGGTSHRLMKWDVVVVGAGPGGSTAARFAAEGEARTLLLEKRAEVGVPVRCGEGIAPRWLEMVGVKVEGDWVTNRVRGARIYSPNGTCLTIEDDNLGTEVGAVISRAGLDQHLANLAADAGAEVRTGTTVTELLRDDDAVTGVCIRNPDGAREELRCGVVIGADGFESQVGRWAGLPT</sequence>
<dbReference type="PANTHER" id="PTHR42685">
    <property type="entry name" value="GERANYLGERANYL DIPHOSPHATE REDUCTASE"/>
    <property type="match status" value="1"/>
</dbReference>
<dbReference type="SUPFAM" id="SSF51905">
    <property type="entry name" value="FAD/NAD(P)-binding domain"/>
    <property type="match status" value="1"/>
</dbReference>
<protein>
    <recommendedName>
        <fullName evidence="1">FAD-binding domain-containing protein</fullName>
    </recommendedName>
</protein>
<proteinExistence type="predicted"/>
<reference evidence="2" key="1">
    <citation type="submission" date="2018-05" db="EMBL/GenBank/DDBJ databases">
        <authorList>
            <person name="Lanie J.A."/>
            <person name="Ng W.-L."/>
            <person name="Kazmierczak K.M."/>
            <person name="Andrzejewski T.M."/>
            <person name="Davidsen T.M."/>
            <person name="Wayne K.J."/>
            <person name="Tettelin H."/>
            <person name="Glass J.I."/>
            <person name="Rusch D."/>
            <person name="Podicherti R."/>
            <person name="Tsui H.-C.T."/>
            <person name="Winkler M.E."/>
        </authorList>
    </citation>
    <scope>NUCLEOTIDE SEQUENCE</scope>
</reference>
<dbReference type="InterPro" id="IPR036188">
    <property type="entry name" value="FAD/NAD-bd_sf"/>
</dbReference>
<dbReference type="InterPro" id="IPR002938">
    <property type="entry name" value="FAD-bd"/>
</dbReference>